<evidence type="ECO:0000313" key="2">
    <source>
        <dbReference type="EMBL" id="RGK60575.1"/>
    </source>
</evidence>
<reference evidence="1 4" key="2">
    <citation type="journal article" date="2019" name="Nat. Med.">
        <title>A library of human gut bacterial isolates paired with longitudinal multiomics data enables mechanistic microbiome research.</title>
        <authorList>
            <person name="Poyet M."/>
            <person name="Groussin M."/>
            <person name="Gibbons S.M."/>
            <person name="Avila-Pacheco J."/>
            <person name="Jiang X."/>
            <person name="Kearney S.M."/>
            <person name="Perrotta A.R."/>
            <person name="Berdy B."/>
            <person name="Zhao S."/>
            <person name="Lieberman T.D."/>
            <person name="Swanson P.K."/>
            <person name="Smith M."/>
            <person name="Roesemann S."/>
            <person name="Alexander J.E."/>
            <person name="Rich S.A."/>
            <person name="Livny J."/>
            <person name="Vlamakis H."/>
            <person name="Clish C."/>
            <person name="Bullock K."/>
            <person name="Deik A."/>
            <person name="Scott J."/>
            <person name="Pierce K.A."/>
            <person name="Xavier R.J."/>
            <person name="Alm E.J."/>
        </authorList>
    </citation>
    <scope>NUCLEOTIDE SEQUENCE [LARGE SCALE GENOMIC DNA]</scope>
    <source>
        <strain evidence="1 4">BIOML-A74</strain>
    </source>
</reference>
<organism evidence="2 3">
    <name type="scientific">Bacteroides xylanisolvens</name>
    <dbReference type="NCBI Taxonomy" id="371601"/>
    <lineage>
        <taxon>Bacteria</taxon>
        <taxon>Pseudomonadati</taxon>
        <taxon>Bacteroidota</taxon>
        <taxon>Bacteroidia</taxon>
        <taxon>Bacteroidales</taxon>
        <taxon>Bacteroidaceae</taxon>
        <taxon>Bacteroides</taxon>
    </lineage>
</organism>
<dbReference type="Proteomes" id="UP000435059">
    <property type="component" value="Unassembled WGS sequence"/>
</dbReference>
<dbReference type="RefSeq" id="WP_049702789.1">
    <property type="nucleotide sequence ID" value="NZ_CP103094.1"/>
</dbReference>
<reference evidence="2 3" key="1">
    <citation type="submission" date="2018-08" db="EMBL/GenBank/DDBJ databases">
        <title>A genome reference for cultivated species of the human gut microbiota.</title>
        <authorList>
            <person name="Zou Y."/>
            <person name="Xue W."/>
            <person name="Luo G."/>
        </authorList>
    </citation>
    <scope>NUCLEOTIDE SEQUENCE [LARGE SCALE GENOMIC DNA]</scope>
    <source>
        <strain evidence="2 3">TF10-34</strain>
    </source>
</reference>
<protein>
    <submittedName>
        <fullName evidence="2">Uncharacterized protein</fullName>
    </submittedName>
</protein>
<accession>A0A3E4NBM2</accession>
<evidence type="ECO:0000313" key="1">
    <source>
        <dbReference type="EMBL" id="KAB6083241.1"/>
    </source>
</evidence>
<dbReference type="Proteomes" id="UP000261210">
    <property type="component" value="Unassembled WGS sequence"/>
</dbReference>
<name>A0A3E4NBM2_9BACE</name>
<comment type="caution">
    <text evidence="2">The sequence shown here is derived from an EMBL/GenBank/DDBJ whole genome shotgun (WGS) entry which is preliminary data.</text>
</comment>
<proteinExistence type="predicted"/>
<dbReference type="EMBL" id="WDES01000043">
    <property type="protein sequence ID" value="KAB6083241.1"/>
    <property type="molecule type" value="Genomic_DNA"/>
</dbReference>
<keyword evidence="4" id="KW-1185">Reference proteome</keyword>
<gene>
    <name evidence="2" type="ORF">DXD03_14690</name>
    <name evidence="1" type="ORF">GA574_20355</name>
</gene>
<evidence type="ECO:0000313" key="4">
    <source>
        <dbReference type="Proteomes" id="UP000435059"/>
    </source>
</evidence>
<evidence type="ECO:0000313" key="3">
    <source>
        <dbReference type="Proteomes" id="UP000261210"/>
    </source>
</evidence>
<dbReference type="AlphaFoldDB" id="A0A3E4NBM2"/>
<sequence length="103" mass="11444">MVKRYPHTAIVTIDVNGKTVNGEWVPGKPIEISVPGRYDPVSDGTVVYKRNSAGDEAQVHGYFYTKIQPQSGSKFLRLKVASKGIDVPIICWEPYQSHSIINV</sequence>
<dbReference type="EMBL" id="QSQU01000021">
    <property type="protein sequence ID" value="RGK60575.1"/>
    <property type="molecule type" value="Genomic_DNA"/>
</dbReference>